<comment type="subcellular location">
    <subcellularLocation>
        <location evidence="1 6">Nucleus</location>
    </subcellularLocation>
</comment>
<dbReference type="CDD" id="cd21693">
    <property type="entry name" value="GINS_B_Psf3"/>
    <property type="match status" value="1"/>
</dbReference>
<dbReference type="EMBL" id="CAJPDQ010000013">
    <property type="protein sequence ID" value="CAF9918772.1"/>
    <property type="molecule type" value="Genomic_DNA"/>
</dbReference>
<dbReference type="GO" id="GO:0000811">
    <property type="term" value="C:GINS complex"/>
    <property type="evidence" value="ECO:0007669"/>
    <property type="project" value="UniProtKB-UniRule"/>
</dbReference>
<evidence type="ECO:0000313" key="9">
    <source>
        <dbReference type="EMBL" id="CAF9918772.1"/>
    </source>
</evidence>
<comment type="function">
    <text evidence="6">The GINS complex plays an essential role in the initiation of DNA replication.</text>
</comment>
<accession>A0A8H3I8F7</accession>
<dbReference type="SUPFAM" id="SSF158573">
    <property type="entry name" value="GINS helical bundle-like"/>
    <property type="match status" value="1"/>
</dbReference>
<evidence type="ECO:0000256" key="3">
    <source>
        <dbReference type="ARBA" id="ARBA00015140"/>
    </source>
</evidence>
<comment type="subunit">
    <text evidence="6">Component of the GINS complex.</text>
</comment>
<comment type="caution">
    <text evidence="9">The sequence shown here is derived from an EMBL/GenBank/DDBJ whole genome shotgun (WGS) entry which is preliminary data.</text>
</comment>
<dbReference type="Proteomes" id="UP000664169">
    <property type="component" value="Unassembled WGS sequence"/>
</dbReference>
<dbReference type="PANTHER" id="PTHR22768:SF0">
    <property type="entry name" value="DNA REPLICATION COMPLEX GINS PROTEIN PSF3"/>
    <property type="match status" value="1"/>
</dbReference>
<keyword evidence="5 6" id="KW-0539">Nucleus</keyword>
<evidence type="ECO:0000256" key="1">
    <source>
        <dbReference type="ARBA" id="ARBA00004123"/>
    </source>
</evidence>
<dbReference type="Gene3D" id="1.20.58.2050">
    <property type="match status" value="1"/>
</dbReference>
<feature type="domain" description="GINS subunit" evidence="7">
    <location>
        <begin position="69"/>
        <end position="167"/>
    </location>
</feature>
<dbReference type="SUPFAM" id="SSF160059">
    <property type="entry name" value="PriA/YqbF domain"/>
    <property type="match status" value="1"/>
</dbReference>
<name>A0A8H3I8F7_9LECA</name>
<evidence type="ECO:0000259" key="7">
    <source>
        <dbReference type="Pfam" id="PF05916"/>
    </source>
</evidence>
<dbReference type="AlphaFoldDB" id="A0A8H3I8F7"/>
<dbReference type="OrthoDB" id="10251744at2759"/>
<dbReference type="InterPro" id="IPR021151">
    <property type="entry name" value="GINS_A"/>
</dbReference>
<evidence type="ECO:0000313" key="10">
    <source>
        <dbReference type="Proteomes" id="UP000664169"/>
    </source>
</evidence>
<dbReference type="Pfam" id="PF05916">
    <property type="entry name" value="Sld5"/>
    <property type="match status" value="1"/>
</dbReference>
<feature type="domain" description="DNA replication complex GINS protein PSF3 N-terminal" evidence="8">
    <location>
        <begin position="5"/>
        <end position="53"/>
    </location>
</feature>
<evidence type="ECO:0000256" key="6">
    <source>
        <dbReference type="RuleBase" id="RU367161"/>
    </source>
</evidence>
<dbReference type="GO" id="GO:1902975">
    <property type="term" value="P:mitotic DNA replication initiation"/>
    <property type="evidence" value="ECO:0007669"/>
    <property type="project" value="TreeGrafter"/>
</dbReference>
<dbReference type="Pfam" id="PF22466">
    <property type="entry name" value="PSF3_N"/>
    <property type="match status" value="1"/>
</dbReference>
<comment type="similarity">
    <text evidence="2 6">Belongs to the GINS3/PSF3 family.</text>
</comment>
<evidence type="ECO:0000256" key="5">
    <source>
        <dbReference type="ARBA" id="ARBA00023242"/>
    </source>
</evidence>
<evidence type="ECO:0000256" key="4">
    <source>
        <dbReference type="ARBA" id="ARBA00022705"/>
    </source>
</evidence>
<dbReference type="PANTHER" id="PTHR22768">
    <property type="entry name" value="DNA REPLICATION COMPLEX GINS PROTEIN PSF3"/>
    <property type="match status" value="1"/>
</dbReference>
<proteinExistence type="inferred from homology"/>
<sequence length="175" mass="19143">MASYYSVDAILTDAQKVPCAFELDLPGLGFIDGNIKKGTQVNLPLWLGGYLAVQKFGEPILTTDLPPSLAPRVLNALKANPRTVDLRALASHFYELSARVLDLFDEDEIVDVLTMSFKARAAEIADHATHTQGALVEASGFLRGLDEMERQLFRAAHDSSRAVKAWLGESTKKKA</sequence>
<evidence type="ECO:0000256" key="2">
    <source>
        <dbReference type="ARBA" id="ARBA00006343"/>
    </source>
</evidence>
<dbReference type="InterPro" id="IPR038437">
    <property type="entry name" value="GINS_Psf3_sf"/>
</dbReference>
<keyword evidence="4 6" id="KW-0235">DNA replication</keyword>
<reference evidence="9" key="1">
    <citation type="submission" date="2021-03" db="EMBL/GenBank/DDBJ databases">
        <authorList>
            <person name="Tagirdzhanova G."/>
        </authorList>
    </citation>
    <scope>NUCLEOTIDE SEQUENCE</scope>
</reference>
<dbReference type="InterPro" id="IPR055221">
    <property type="entry name" value="PSF3_N"/>
</dbReference>
<protein>
    <recommendedName>
        <fullName evidence="3 6">DNA replication complex GINS protein PSF3</fullName>
    </recommendedName>
</protein>
<organism evidence="9 10">
    <name type="scientific">Gomphillus americanus</name>
    <dbReference type="NCBI Taxonomy" id="1940652"/>
    <lineage>
        <taxon>Eukaryota</taxon>
        <taxon>Fungi</taxon>
        <taxon>Dikarya</taxon>
        <taxon>Ascomycota</taxon>
        <taxon>Pezizomycotina</taxon>
        <taxon>Lecanoromycetes</taxon>
        <taxon>OSLEUM clade</taxon>
        <taxon>Ostropomycetidae</taxon>
        <taxon>Ostropales</taxon>
        <taxon>Graphidaceae</taxon>
        <taxon>Gomphilloideae</taxon>
        <taxon>Gomphillus</taxon>
    </lineage>
</organism>
<dbReference type="CDD" id="cd11713">
    <property type="entry name" value="GINS_A_psf3"/>
    <property type="match status" value="1"/>
</dbReference>
<dbReference type="InterPro" id="IPR036224">
    <property type="entry name" value="GINS_bundle-like_dom_sf"/>
</dbReference>
<dbReference type="InterPro" id="IPR010492">
    <property type="entry name" value="GINS_Psf3"/>
</dbReference>
<keyword evidence="10" id="KW-1185">Reference proteome</keyword>
<evidence type="ECO:0000259" key="8">
    <source>
        <dbReference type="Pfam" id="PF22466"/>
    </source>
</evidence>
<gene>
    <name evidence="9" type="primary">PSF3</name>
    <name evidence="9" type="ORF">GOMPHAMPRED_001629</name>
</gene>